<dbReference type="EMBL" id="LT906453">
    <property type="protein sequence ID" value="SNV19451.1"/>
    <property type="molecule type" value="Genomic_DNA"/>
</dbReference>
<dbReference type="PANTHER" id="PTHR43356">
    <property type="entry name" value="PHOSPHATE ACETYLTRANSFERASE"/>
    <property type="match status" value="1"/>
</dbReference>
<dbReference type="PANTHER" id="PTHR43356:SF3">
    <property type="entry name" value="PHOSPHATE ACETYLTRANSFERASE"/>
    <property type="match status" value="1"/>
</dbReference>
<dbReference type="Gene3D" id="3.40.50.10750">
    <property type="entry name" value="Isocitrate/Isopropylmalate dehydrogenase-like"/>
    <property type="match status" value="1"/>
</dbReference>
<gene>
    <name evidence="6" type="primary">pta_1</name>
    <name evidence="6" type="ORF">SAMEA4475696_00699</name>
</gene>
<evidence type="ECO:0000256" key="2">
    <source>
        <dbReference type="ARBA" id="ARBA00023315"/>
    </source>
</evidence>
<dbReference type="Pfam" id="PF01515">
    <property type="entry name" value="PTA_PTB"/>
    <property type="match status" value="1"/>
</dbReference>
<keyword evidence="2 6" id="KW-0012">Acyltransferase</keyword>
<comment type="function">
    <text evidence="3">Involved in acetate metabolism.</text>
</comment>
<dbReference type="Pfam" id="PF07085">
    <property type="entry name" value="DRTGG"/>
    <property type="match status" value="1"/>
</dbReference>
<dbReference type="Pfam" id="PF13500">
    <property type="entry name" value="AAA_26"/>
    <property type="match status" value="1"/>
</dbReference>
<feature type="domain" description="DRTGG" evidence="5">
    <location>
        <begin position="210"/>
        <end position="320"/>
    </location>
</feature>
<dbReference type="GeneID" id="63458968"/>
<dbReference type="GO" id="GO:0008959">
    <property type="term" value="F:phosphate acetyltransferase activity"/>
    <property type="evidence" value="ECO:0007669"/>
    <property type="project" value="UniProtKB-EC"/>
</dbReference>
<evidence type="ECO:0000259" key="4">
    <source>
        <dbReference type="Pfam" id="PF01515"/>
    </source>
</evidence>
<dbReference type="SUPFAM" id="SSF52540">
    <property type="entry name" value="P-loop containing nucleoside triphosphate hydrolases"/>
    <property type="match status" value="1"/>
</dbReference>
<dbReference type="AlphaFoldDB" id="A0A239VB44"/>
<evidence type="ECO:0000313" key="7">
    <source>
        <dbReference type="Proteomes" id="UP000242637"/>
    </source>
</evidence>
<dbReference type="InterPro" id="IPR050500">
    <property type="entry name" value="Phos_Acetyltrans/Butyryltrans"/>
</dbReference>
<name>A0A239VB44_9MICO</name>
<sequence>MQRRILVVPAGHREPVTPVCLGLVQALSEMRVNVAYAKPIAQEFSKGNEDQSVEVFRLVTRLRPPQPVTSDIAMRNYAMYGSDTMLSSVLFEMRDVLAHEAVVFEGLSPIRGTSLTNQFNEEFAVGVDADVLLVATAAEGLAEVVDHVAMAARPFTDRRPGRVIGVVIVGIQDDDKGLLGDVRRDLEAQNLQVVAAVAHSPQLERLRVRDIVHQLRLTVVSEGDMDRRVEHMMIAAQGMPGVVDRTAEAGRFVITPGDRPDVLMTAALAEIKGVRPAGVLLTSGLLPSENVMSLCAPALEAGMPLLATDDFTYEAASAVNGIQMQIPADDEERAQLTKQTYAEAFSTEWLRSLQENEQPRRATYIQLRASVMERLGTKRYATALPGPVTVDMLRSARALLDFGMATCLFVGSTEQISEVAALHHIPMPDAAHIIDVASPAPEVVRYLAAKRGVEEQVAVRDLADPLTYSMVLLAMEEVQSVVGDRIDTGSDLVRLADELIGLSPGVTSVGTSTYLLDKESIQIYAGPAYGENATVEQIVISAELAADRAISLGIYPTVTFVSEGDCSTGTLELMTQCRDLLVTRRPDLAVAEPIQLKEFFDRPLEGGVRSGGGSVGNASILVFRSTEARKQALREAQRHVEGSQVGPLLNGYAKPFAGLPQRGGGPEITDTIGLTAVLTDRA</sequence>
<keyword evidence="1 6" id="KW-0808">Transferase</keyword>
<protein>
    <submittedName>
        <fullName evidence="6">Phosphate acetyltransferase</fullName>
        <ecNumber evidence="6">2.3.1.8</ecNumber>
    </submittedName>
</protein>
<dbReference type="EC" id="2.3.1.8" evidence="6"/>
<reference evidence="6 7" key="1">
    <citation type="submission" date="2017-06" db="EMBL/GenBank/DDBJ databases">
        <authorList>
            <consortium name="Pathogen Informatics"/>
        </authorList>
    </citation>
    <scope>NUCLEOTIDE SEQUENCE [LARGE SCALE GENOMIC DNA]</scope>
    <source>
        <strain evidence="6 7">NCTC13039</strain>
    </source>
</reference>
<dbReference type="InterPro" id="IPR028979">
    <property type="entry name" value="Ser_kin/Pase_Hpr-like_N_sf"/>
</dbReference>
<dbReference type="OrthoDB" id="9808984at2"/>
<feature type="domain" description="Phosphate acetyl/butaryl transferase" evidence="4">
    <location>
        <begin position="370"/>
        <end position="659"/>
    </location>
</feature>
<dbReference type="InterPro" id="IPR042113">
    <property type="entry name" value="P_AcTrfase_dom1"/>
</dbReference>
<keyword evidence="7" id="KW-1185">Reference proteome</keyword>
<evidence type="ECO:0000256" key="1">
    <source>
        <dbReference type="ARBA" id="ARBA00022679"/>
    </source>
</evidence>
<proteinExistence type="predicted"/>
<dbReference type="KEGG" id="dco:SAMEA4475696_0699"/>
<evidence type="ECO:0000256" key="3">
    <source>
        <dbReference type="ARBA" id="ARBA00049955"/>
    </source>
</evidence>
<dbReference type="InterPro" id="IPR027417">
    <property type="entry name" value="P-loop_NTPase"/>
</dbReference>
<dbReference type="InterPro" id="IPR002505">
    <property type="entry name" value="PTA_PTB"/>
</dbReference>
<accession>A0A239VB44</accession>
<dbReference type="Gene3D" id="3.40.50.10950">
    <property type="match status" value="1"/>
</dbReference>
<dbReference type="SUPFAM" id="SSF53659">
    <property type="entry name" value="Isocitrate/Isopropylmalate dehydrogenase-like"/>
    <property type="match status" value="1"/>
</dbReference>
<dbReference type="SUPFAM" id="SSF75138">
    <property type="entry name" value="HprK N-terminal domain-like"/>
    <property type="match status" value="1"/>
</dbReference>
<dbReference type="InterPro" id="IPR010766">
    <property type="entry name" value="DRTGG"/>
</dbReference>
<dbReference type="Proteomes" id="UP000242637">
    <property type="component" value="Chromosome 1"/>
</dbReference>
<evidence type="ECO:0000259" key="5">
    <source>
        <dbReference type="Pfam" id="PF07085"/>
    </source>
</evidence>
<dbReference type="InterPro" id="IPR042112">
    <property type="entry name" value="P_AcTrfase_dom2"/>
</dbReference>
<dbReference type="Gene3D" id="3.40.1390.20">
    <property type="entry name" value="HprK N-terminal domain-like"/>
    <property type="match status" value="1"/>
</dbReference>
<dbReference type="RefSeq" id="WP_028327599.1">
    <property type="nucleotide sequence ID" value="NZ_LT906453.1"/>
</dbReference>
<organism evidence="6 7">
    <name type="scientific">Dermatophilus congolensis</name>
    <dbReference type="NCBI Taxonomy" id="1863"/>
    <lineage>
        <taxon>Bacteria</taxon>
        <taxon>Bacillati</taxon>
        <taxon>Actinomycetota</taxon>
        <taxon>Actinomycetes</taxon>
        <taxon>Micrococcales</taxon>
        <taxon>Dermatophilaceae</taxon>
        <taxon>Dermatophilus</taxon>
    </lineage>
</organism>
<evidence type="ECO:0000313" key="6">
    <source>
        <dbReference type="EMBL" id="SNV19451.1"/>
    </source>
</evidence>
<dbReference type="STRING" id="1121387.GCA_000429885_01796"/>